<reference evidence="2 3" key="3">
    <citation type="journal article" date="2017" name="Mol. Plant Pathol.">
        <title>A gapless genome sequence of the fungus Botrytis cinerea.</title>
        <authorList>
            <person name="Van Kan J.A."/>
            <person name="Stassen J.H."/>
            <person name="Mosbach A."/>
            <person name="Van Der Lee T.A."/>
            <person name="Faino L."/>
            <person name="Farmer A.D."/>
            <person name="Papasotiriou D.G."/>
            <person name="Zhou S."/>
            <person name="Seidl M.F."/>
            <person name="Cottam E."/>
            <person name="Edel D."/>
            <person name="Hahn M."/>
            <person name="Schwartz D.C."/>
            <person name="Dietrich R.A."/>
            <person name="Widdison S."/>
            <person name="Scalliet G."/>
        </authorList>
    </citation>
    <scope>NUCLEOTIDE SEQUENCE [LARGE SCALE GENOMIC DNA]</scope>
    <source>
        <strain evidence="2 3">B05.10</strain>
    </source>
</reference>
<dbReference type="Proteomes" id="UP000001798">
    <property type="component" value="Chromosome 9"/>
</dbReference>
<organism evidence="2 3">
    <name type="scientific">Botryotinia fuckeliana (strain B05.10)</name>
    <name type="common">Noble rot fungus</name>
    <name type="synonym">Botrytis cinerea</name>
    <dbReference type="NCBI Taxonomy" id="332648"/>
    <lineage>
        <taxon>Eukaryota</taxon>
        <taxon>Fungi</taxon>
        <taxon>Dikarya</taxon>
        <taxon>Ascomycota</taxon>
        <taxon>Pezizomycotina</taxon>
        <taxon>Leotiomycetes</taxon>
        <taxon>Helotiales</taxon>
        <taxon>Sclerotiniaceae</taxon>
        <taxon>Botrytis</taxon>
    </lineage>
</organism>
<dbReference type="KEGG" id="bfu:BCIN_09g01680"/>
<gene>
    <name evidence="2" type="ORF">BCIN_09g01680</name>
</gene>
<name>A0A384JRT0_BOTFB</name>
<dbReference type="GO" id="GO:0016747">
    <property type="term" value="F:acyltransferase activity, transferring groups other than amino-acyl groups"/>
    <property type="evidence" value="ECO:0007669"/>
    <property type="project" value="InterPro"/>
</dbReference>
<proteinExistence type="predicted"/>
<dbReference type="PANTHER" id="PTHR43792:SF1">
    <property type="entry name" value="N-ACETYLTRANSFERASE DOMAIN-CONTAINING PROTEIN"/>
    <property type="match status" value="1"/>
</dbReference>
<dbReference type="Gene3D" id="3.40.630.30">
    <property type="match status" value="1"/>
</dbReference>
<protein>
    <recommendedName>
        <fullName evidence="1">N-acetyltransferase domain-containing protein</fullName>
    </recommendedName>
</protein>
<keyword evidence="3" id="KW-1185">Reference proteome</keyword>
<evidence type="ECO:0000259" key="1">
    <source>
        <dbReference type="Pfam" id="PF13302"/>
    </source>
</evidence>
<dbReference type="SUPFAM" id="SSF55729">
    <property type="entry name" value="Acyl-CoA N-acyltransferases (Nat)"/>
    <property type="match status" value="1"/>
</dbReference>
<evidence type="ECO:0000313" key="2">
    <source>
        <dbReference type="EMBL" id="ATZ53296.1"/>
    </source>
</evidence>
<dbReference type="InterPro" id="IPR016181">
    <property type="entry name" value="Acyl_CoA_acyltransferase"/>
</dbReference>
<feature type="domain" description="N-acetyltransferase" evidence="1">
    <location>
        <begin position="10"/>
        <end position="159"/>
    </location>
</feature>
<sequence>MAQYAAQSERLWLEPLTVEKHLDGYHRMLSDPRAISWTKPSESIAESKAFMIERTPNSEKPWIENYAIILRPTTPTSHDQMPELIGAIGVIRFEAGHGAEVGYGLHPGHQGKGFATEAMKLFLGLYWSKEREGDWNTLVAVIDPENVASQRVVEKVDFREGDLQDEEHEMWTKGGKAKKLVRHREWLLSRPV</sequence>
<dbReference type="Pfam" id="PF13302">
    <property type="entry name" value="Acetyltransf_3"/>
    <property type="match status" value="1"/>
</dbReference>
<dbReference type="VEuPathDB" id="FungiDB:Bcin09g01680"/>
<dbReference type="AlphaFoldDB" id="A0A384JRT0"/>
<dbReference type="OrthoDB" id="4072826at2759"/>
<dbReference type="PANTHER" id="PTHR43792">
    <property type="entry name" value="GNAT FAMILY, PUTATIVE (AFU_ORTHOLOGUE AFUA_3G00765)-RELATED-RELATED"/>
    <property type="match status" value="1"/>
</dbReference>
<reference evidence="2 3" key="1">
    <citation type="journal article" date="2011" name="PLoS Genet.">
        <title>Genomic analysis of the necrotrophic fungal pathogens Sclerotinia sclerotiorum and Botrytis cinerea.</title>
        <authorList>
            <person name="Amselem J."/>
            <person name="Cuomo C.A."/>
            <person name="van Kan J.A."/>
            <person name="Viaud M."/>
            <person name="Benito E.P."/>
            <person name="Couloux A."/>
            <person name="Coutinho P.M."/>
            <person name="de Vries R.P."/>
            <person name="Dyer P.S."/>
            <person name="Fillinger S."/>
            <person name="Fournier E."/>
            <person name="Gout L."/>
            <person name="Hahn M."/>
            <person name="Kohn L."/>
            <person name="Lapalu N."/>
            <person name="Plummer K.M."/>
            <person name="Pradier J.M."/>
            <person name="Quevillon E."/>
            <person name="Sharon A."/>
            <person name="Simon A."/>
            <person name="ten Have A."/>
            <person name="Tudzynski B."/>
            <person name="Tudzynski P."/>
            <person name="Wincker P."/>
            <person name="Andrew M."/>
            <person name="Anthouard V."/>
            <person name="Beever R.E."/>
            <person name="Beffa R."/>
            <person name="Benoit I."/>
            <person name="Bouzid O."/>
            <person name="Brault B."/>
            <person name="Chen Z."/>
            <person name="Choquer M."/>
            <person name="Collemare J."/>
            <person name="Cotton P."/>
            <person name="Danchin E.G."/>
            <person name="Da Silva C."/>
            <person name="Gautier A."/>
            <person name="Giraud C."/>
            <person name="Giraud T."/>
            <person name="Gonzalez C."/>
            <person name="Grossetete S."/>
            <person name="Guldener U."/>
            <person name="Henrissat B."/>
            <person name="Howlett B.J."/>
            <person name="Kodira C."/>
            <person name="Kretschmer M."/>
            <person name="Lappartient A."/>
            <person name="Leroch M."/>
            <person name="Levis C."/>
            <person name="Mauceli E."/>
            <person name="Neuveglise C."/>
            <person name="Oeser B."/>
            <person name="Pearson M."/>
            <person name="Poulain J."/>
            <person name="Poussereau N."/>
            <person name="Quesneville H."/>
            <person name="Rascle C."/>
            <person name="Schumacher J."/>
            <person name="Segurens B."/>
            <person name="Sexton A."/>
            <person name="Silva E."/>
            <person name="Sirven C."/>
            <person name="Soanes D.M."/>
            <person name="Talbot N.J."/>
            <person name="Templeton M."/>
            <person name="Yandava C."/>
            <person name="Yarden O."/>
            <person name="Zeng Q."/>
            <person name="Rollins J.A."/>
            <person name="Lebrun M.H."/>
            <person name="Dickman M."/>
        </authorList>
    </citation>
    <scope>NUCLEOTIDE SEQUENCE [LARGE SCALE GENOMIC DNA]</scope>
    <source>
        <strain evidence="2 3">B05.10</strain>
    </source>
</reference>
<evidence type="ECO:0000313" key="3">
    <source>
        <dbReference type="Proteomes" id="UP000001798"/>
    </source>
</evidence>
<dbReference type="EMBL" id="CP009813">
    <property type="protein sequence ID" value="ATZ53296.1"/>
    <property type="molecule type" value="Genomic_DNA"/>
</dbReference>
<accession>A0A384JRT0</accession>
<dbReference type="InterPro" id="IPR051531">
    <property type="entry name" value="N-acetyltransferase"/>
</dbReference>
<dbReference type="InterPro" id="IPR000182">
    <property type="entry name" value="GNAT_dom"/>
</dbReference>
<dbReference type="GeneID" id="5430910"/>
<reference evidence="2 3" key="2">
    <citation type="journal article" date="2012" name="Eukaryot. Cell">
        <title>Genome update of Botrytis cinerea strains B05.10 and T4.</title>
        <authorList>
            <person name="Staats M."/>
            <person name="van Kan J.A."/>
        </authorList>
    </citation>
    <scope>NUCLEOTIDE SEQUENCE [LARGE SCALE GENOMIC DNA]</scope>
    <source>
        <strain evidence="2 3">B05.10</strain>
    </source>
</reference>
<dbReference type="RefSeq" id="XP_001550426.2">
    <property type="nucleotide sequence ID" value="XM_001550376.2"/>
</dbReference>